<feature type="non-terminal residue" evidence="11">
    <location>
        <position position="525"/>
    </location>
</feature>
<dbReference type="SMART" id="SM00355">
    <property type="entry name" value="ZnF_C2H2"/>
    <property type="match status" value="9"/>
</dbReference>
<feature type="domain" description="C2H2-type" evidence="10">
    <location>
        <begin position="382"/>
        <end position="410"/>
    </location>
</feature>
<keyword evidence="3" id="KW-0677">Repeat</keyword>
<keyword evidence="12" id="KW-1185">Reference proteome</keyword>
<dbReference type="PANTHER" id="PTHR16515">
    <property type="entry name" value="PR DOMAIN ZINC FINGER PROTEIN"/>
    <property type="match status" value="1"/>
</dbReference>
<dbReference type="InterPro" id="IPR036236">
    <property type="entry name" value="Znf_C2H2_sf"/>
</dbReference>
<evidence type="ECO:0000256" key="6">
    <source>
        <dbReference type="ARBA" id="ARBA00023125"/>
    </source>
</evidence>
<comment type="subcellular location">
    <subcellularLocation>
        <location evidence="1">Nucleus</location>
    </subcellularLocation>
</comment>
<keyword evidence="7" id="KW-0539">Nucleus</keyword>
<dbReference type="InterPro" id="IPR050331">
    <property type="entry name" value="Zinc_finger"/>
</dbReference>
<evidence type="ECO:0000256" key="3">
    <source>
        <dbReference type="ARBA" id="ARBA00022737"/>
    </source>
</evidence>
<feature type="domain" description="C2H2-type" evidence="10">
    <location>
        <begin position="439"/>
        <end position="467"/>
    </location>
</feature>
<evidence type="ECO:0000256" key="4">
    <source>
        <dbReference type="ARBA" id="ARBA00022771"/>
    </source>
</evidence>
<dbReference type="InterPro" id="IPR013087">
    <property type="entry name" value="Znf_C2H2_type"/>
</dbReference>
<keyword evidence="6" id="KW-0238">DNA-binding</keyword>
<name>A0ABN8IS45_9NEOP</name>
<dbReference type="PROSITE" id="PS50157">
    <property type="entry name" value="ZINC_FINGER_C2H2_2"/>
    <property type="match status" value="6"/>
</dbReference>
<feature type="domain" description="C2H2-type" evidence="10">
    <location>
        <begin position="495"/>
        <end position="522"/>
    </location>
</feature>
<evidence type="ECO:0000313" key="11">
    <source>
        <dbReference type="EMBL" id="CAH2062201.1"/>
    </source>
</evidence>
<dbReference type="PANTHER" id="PTHR16515:SF49">
    <property type="entry name" value="GASTRULA ZINC FINGER PROTEIN XLCGF49.1-LIKE-RELATED"/>
    <property type="match status" value="1"/>
</dbReference>
<sequence length="525" mass="60399">MTIAYVSDTGKKELYHEMLQECFGFSLSHLNKWNSSRMVCTLCIAQLKLACAFKNQVQQSERHFNFYYNTQTNRHPIKNVEECEKPGITEELSGKNNVAIKLEDDKPMFIPLLRDEERPLLKPNRPQRGMRKRKKTSKRAREKRTEESKLITEYDSDTPIAKLAELISCQAKRDIETVATNGESGQRDNGPINRAKVEAAGQPETENPKHVSERRRVRVTCLAVLRETTACPFRHHRSWFRCFFCAQDFMRMVLLREHTFNAHADLVGELGRLKRYPRSLQIDITDLECRRCGSKMADVGAMRDHLSQEHGTTVHVECIADYKVDGSPYVCHVCGDQFHVFRTLTTHLNVHRANCICDVCGRPFLNGKRLAVHRRSHQTGSYPCPECGKVLPTKTSRSNHVESAHSKRALRCHVCGEPMRHYNARIKHMSEAHQITHVFRCTVCGREYNVRHYLATHMRQAHGAKDKKCELCGAAFVTGHGLKKHMRRHTGDRPFQCPVCRKAYARGSTLKEHMRAHHAERPARS</sequence>
<evidence type="ECO:0000256" key="1">
    <source>
        <dbReference type="ARBA" id="ARBA00004123"/>
    </source>
</evidence>
<organism evidence="11 12">
    <name type="scientific">Iphiclides podalirius</name>
    <name type="common">scarce swallowtail</name>
    <dbReference type="NCBI Taxonomy" id="110791"/>
    <lineage>
        <taxon>Eukaryota</taxon>
        <taxon>Metazoa</taxon>
        <taxon>Ecdysozoa</taxon>
        <taxon>Arthropoda</taxon>
        <taxon>Hexapoda</taxon>
        <taxon>Insecta</taxon>
        <taxon>Pterygota</taxon>
        <taxon>Neoptera</taxon>
        <taxon>Endopterygota</taxon>
        <taxon>Lepidoptera</taxon>
        <taxon>Glossata</taxon>
        <taxon>Ditrysia</taxon>
        <taxon>Papilionoidea</taxon>
        <taxon>Papilionidae</taxon>
        <taxon>Papilioninae</taxon>
        <taxon>Iphiclides</taxon>
    </lineage>
</organism>
<evidence type="ECO:0000256" key="7">
    <source>
        <dbReference type="ARBA" id="ARBA00023242"/>
    </source>
</evidence>
<feature type="domain" description="C2H2-type" evidence="10">
    <location>
        <begin position="467"/>
        <end position="494"/>
    </location>
</feature>
<feature type="region of interest" description="Disordered" evidence="9">
    <location>
        <begin position="178"/>
        <end position="211"/>
    </location>
</feature>
<keyword evidence="5" id="KW-0862">Zinc</keyword>
<evidence type="ECO:0000313" key="12">
    <source>
        <dbReference type="Proteomes" id="UP000837857"/>
    </source>
</evidence>
<keyword evidence="4 8" id="KW-0863">Zinc-finger</keyword>
<protein>
    <recommendedName>
        <fullName evidence="10">C2H2-type domain-containing protein</fullName>
    </recommendedName>
</protein>
<feature type="region of interest" description="Disordered" evidence="9">
    <location>
        <begin position="115"/>
        <end position="148"/>
    </location>
</feature>
<dbReference type="SUPFAM" id="SSF57667">
    <property type="entry name" value="beta-beta-alpha zinc fingers"/>
    <property type="match status" value="4"/>
</dbReference>
<evidence type="ECO:0000256" key="9">
    <source>
        <dbReference type="SAM" id="MobiDB-lite"/>
    </source>
</evidence>
<evidence type="ECO:0000256" key="8">
    <source>
        <dbReference type="PROSITE-ProRule" id="PRU00042"/>
    </source>
</evidence>
<dbReference type="PROSITE" id="PS00028">
    <property type="entry name" value="ZINC_FINGER_C2H2_1"/>
    <property type="match status" value="7"/>
</dbReference>
<accession>A0ABN8IS45</accession>
<evidence type="ECO:0000256" key="2">
    <source>
        <dbReference type="ARBA" id="ARBA00022723"/>
    </source>
</evidence>
<keyword evidence="2" id="KW-0479">Metal-binding</keyword>
<evidence type="ECO:0000259" key="10">
    <source>
        <dbReference type="PROSITE" id="PS50157"/>
    </source>
</evidence>
<dbReference type="Pfam" id="PF00096">
    <property type="entry name" value="zf-C2H2"/>
    <property type="match status" value="1"/>
</dbReference>
<evidence type="ECO:0000256" key="5">
    <source>
        <dbReference type="ARBA" id="ARBA00022833"/>
    </source>
</evidence>
<dbReference type="Gene3D" id="3.30.160.60">
    <property type="entry name" value="Classic Zinc Finger"/>
    <property type="match status" value="5"/>
</dbReference>
<dbReference type="Pfam" id="PF13894">
    <property type="entry name" value="zf-C2H2_4"/>
    <property type="match status" value="2"/>
</dbReference>
<feature type="compositionally biased region" description="Basic residues" evidence="9">
    <location>
        <begin position="128"/>
        <end position="142"/>
    </location>
</feature>
<gene>
    <name evidence="11" type="ORF">IPOD504_LOCUS11767</name>
</gene>
<dbReference type="Proteomes" id="UP000837857">
    <property type="component" value="Chromosome 29"/>
</dbReference>
<reference evidence="11" key="1">
    <citation type="submission" date="2022-03" db="EMBL/GenBank/DDBJ databases">
        <authorList>
            <person name="Martin H S."/>
        </authorList>
    </citation>
    <scope>NUCLEOTIDE SEQUENCE</scope>
</reference>
<feature type="domain" description="C2H2-type" evidence="10">
    <location>
        <begin position="355"/>
        <end position="383"/>
    </location>
</feature>
<proteinExistence type="predicted"/>
<feature type="domain" description="C2H2-type" evidence="10">
    <location>
        <begin position="329"/>
        <end position="351"/>
    </location>
</feature>
<dbReference type="EMBL" id="OW152841">
    <property type="protein sequence ID" value="CAH2062201.1"/>
    <property type="molecule type" value="Genomic_DNA"/>
</dbReference>